<evidence type="ECO:0000256" key="8">
    <source>
        <dbReference type="HAMAP-Rule" id="MF_00835"/>
    </source>
</evidence>
<dbReference type="InterPro" id="IPR013216">
    <property type="entry name" value="Methyltransf_11"/>
</dbReference>
<comment type="function">
    <text evidence="8">Converts the free carboxyl group of a malonyl-thioester to its methyl ester by transfer of a methyl group from S-adenosyl-L-methionine (SAM). It allows to synthesize pimeloyl-ACP via the fatty acid synthetic pathway.</text>
</comment>
<name>A0ABP9MUC1_9GAMM</name>
<evidence type="ECO:0000256" key="4">
    <source>
        <dbReference type="ARBA" id="ARBA00022603"/>
    </source>
</evidence>
<dbReference type="Pfam" id="PF08241">
    <property type="entry name" value="Methyltransf_11"/>
    <property type="match status" value="1"/>
</dbReference>
<evidence type="ECO:0000313" key="11">
    <source>
        <dbReference type="Proteomes" id="UP001500631"/>
    </source>
</evidence>
<evidence type="ECO:0000256" key="1">
    <source>
        <dbReference type="ARBA" id="ARBA00000852"/>
    </source>
</evidence>
<comment type="similarity">
    <text evidence="8">Belongs to the methyltransferase superfamily.</text>
</comment>
<evidence type="ECO:0000256" key="6">
    <source>
        <dbReference type="ARBA" id="ARBA00022691"/>
    </source>
</evidence>
<keyword evidence="6 8" id="KW-0949">S-adenosyl-L-methionine</keyword>
<evidence type="ECO:0000256" key="5">
    <source>
        <dbReference type="ARBA" id="ARBA00022679"/>
    </source>
</evidence>
<evidence type="ECO:0000259" key="9">
    <source>
        <dbReference type="Pfam" id="PF08241"/>
    </source>
</evidence>
<comment type="pathway">
    <text evidence="2 8">Cofactor biosynthesis; biotin biosynthesis.</text>
</comment>
<dbReference type="PANTHER" id="PTHR13090">
    <property type="entry name" value="ARGININE-HYDROXYLASE NDUFAF5, MITOCHONDRIAL"/>
    <property type="match status" value="1"/>
</dbReference>
<evidence type="ECO:0000313" key="10">
    <source>
        <dbReference type="EMBL" id="GAA5099314.1"/>
    </source>
</evidence>
<comment type="catalytic activity">
    <reaction evidence="1 8">
        <text>malonyl-[ACP] + S-adenosyl-L-methionine = malonyl-[ACP] methyl ester + S-adenosyl-L-homocysteine</text>
        <dbReference type="Rhea" id="RHEA:17105"/>
        <dbReference type="Rhea" id="RHEA-COMP:9623"/>
        <dbReference type="Rhea" id="RHEA-COMP:9954"/>
        <dbReference type="ChEBI" id="CHEBI:57856"/>
        <dbReference type="ChEBI" id="CHEBI:59789"/>
        <dbReference type="ChEBI" id="CHEBI:78449"/>
        <dbReference type="ChEBI" id="CHEBI:78845"/>
        <dbReference type="EC" id="2.1.1.197"/>
    </reaction>
</comment>
<accession>A0ABP9MUC1</accession>
<dbReference type="PANTHER" id="PTHR13090:SF1">
    <property type="entry name" value="ARGININE-HYDROXYLASE NDUFAF5, MITOCHONDRIAL"/>
    <property type="match status" value="1"/>
</dbReference>
<proteinExistence type="inferred from homology"/>
<evidence type="ECO:0000256" key="7">
    <source>
        <dbReference type="ARBA" id="ARBA00022756"/>
    </source>
</evidence>
<keyword evidence="4 8" id="KW-0489">Methyltransferase</keyword>
<keyword evidence="7 8" id="KW-0093">Biotin biosynthesis</keyword>
<comment type="caution">
    <text evidence="10">The sequence shown here is derived from an EMBL/GenBank/DDBJ whole genome shotgun (WGS) entry which is preliminary data.</text>
</comment>
<dbReference type="CDD" id="cd02440">
    <property type="entry name" value="AdoMet_MTases"/>
    <property type="match status" value="1"/>
</dbReference>
<dbReference type="Proteomes" id="UP001500631">
    <property type="component" value="Unassembled WGS sequence"/>
</dbReference>
<dbReference type="EMBL" id="BAABKE010000004">
    <property type="protein sequence ID" value="GAA5099314.1"/>
    <property type="molecule type" value="Genomic_DNA"/>
</dbReference>
<organism evidence="10 11">
    <name type="scientific">Wohlfahrtiimonas larvae</name>
    <dbReference type="NCBI Taxonomy" id="1157986"/>
    <lineage>
        <taxon>Bacteria</taxon>
        <taxon>Pseudomonadati</taxon>
        <taxon>Pseudomonadota</taxon>
        <taxon>Gammaproteobacteria</taxon>
        <taxon>Cardiobacteriales</taxon>
        <taxon>Ignatzschineriaceae</taxon>
        <taxon>Wohlfahrtiimonas</taxon>
    </lineage>
</organism>
<sequence>MRLVDKNSIAVAFSKAVQTYDQQASLQREIADSLIQQVLQNVPMGKILDAGCGTGYVAQKLKKNDQYYITALDLSEMMLYKAESNHSAHNYVQGDIEALPFKDGSFDCVVSNLAMQWCHSLEMAMIEQLRVLKLGGQLYLSTLIQPSLWELKKAWQTVDNEQHVMDFISGEILENHLAQLELNPKVDHIVCHCYAKELLFNDIFSLLKSLQNIGATALPQRKKGLMGKDQLQKLADAYAIYQDESGLPLTYYVAELRVTKL</sequence>
<gene>
    <name evidence="8 10" type="primary">bioC</name>
    <name evidence="10" type="ORF">GCM10023338_12630</name>
</gene>
<reference evidence="11" key="1">
    <citation type="journal article" date="2019" name="Int. J. Syst. Evol. Microbiol.">
        <title>The Global Catalogue of Microorganisms (GCM) 10K type strain sequencing project: providing services to taxonomists for standard genome sequencing and annotation.</title>
        <authorList>
            <consortium name="The Broad Institute Genomics Platform"/>
            <consortium name="The Broad Institute Genome Sequencing Center for Infectious Disease"/>
            <person name="Wu L."/>
            <person name="Ma J."/>
        </authorList>
    </citation>
    <scope>NUCLEOTIDE SEQUENCE [LARGE SCALE GENOMIC DNA]</scope>
    <source>
        <strain evidence="11">JCM 18424</strain>
    </source>
</reference>
<keyword evidence="11" id="KW-1185">Reference proteome</keyword>
<protein>
    <recommendedName>
        <fullName evidence="3 8">Malonyl-[acyl-carrier protein] O-methyltransferase</fullName>
        <shortName evidence="8">Malonyl-ACP O-methyltransferase</shortName>
        <ecNumber evidence="3 8">2.1.1.197</ecNumber>
    </recommendedName>
    <alternativeName>
        <fullName evidence="8">Biotin synthesis protein BioC</fullName>
    </alternativeName>
</protein>
<dbReference type="Gene3D" id="3.40.50.150">
    <property type="entry name" value="Vaccinia Virus protein VP39"/>
    <property type="match status" value="1"/>
</dbReference>
<dbReference type="RefSeq" id="WP_077925350.1">
    <property type="nucleotide sequence ID" value="NZ_BAABKE010000004.1"/>
</dbReference>
<dbReference type="InterPro" id="IPR011814">
    <property type="entry name" value="BioC"/>
</dbReference>
<dbReference type="HAMAP" id="MF_00835">
    <property type="entry name" value="BioC"/>
    <property type="match status" value="1"/>
</dbReference>
<evidence type="ECO:0000256" key="2">
    <source>
        <dbReference type="ARBA" id="ARBA00004746"/>
    </source>
</evidence>
<feature type="domain" description="Methyltransferase type 11" evidence="9">
    <location>
        <begin position="48"/>
        <end position="139"/>
    </location>
</feature>
<dbReference type="SUPFAM" id="SSF53335">
    <property type="entry name" value="S-adenosyl-L-methionine-dependent methyltransferases"/>
    <property type="match status" value="1"/>
</dbReference>
<evidence type="ECO:0000256" key="3">
    <source>
        <dbReference type="ARBA" id="ARBA00012327"/>
    </source>
</evidence>
<dbReference type="EC" id="2.1.1.197" evidence="3 8"/>
<dbReference type="InterPro" id="IPR050602">
    <property type="entry name" value="Malonyl-ACP_OMT"/>
</dbReference>
<keyword evidence="5 8" id="KW-0808">Transferase</keyword>
<dbReference type="InterPro" id="IPR029063">
    <property type="entry name" value="SAM-dependent_MTases_sf"/>
</dbReference>
<dbReference type="NCBIfam" id="TIGR02072">
    <property type="entry name" value="BioC"/>
    <property type="match status" value="1"/>
</dbReference>